<evidence type="ECO:0000313" key="7">
    <source>
        <dbReference type="Proteomes" id="UP001596138"/>
    </source>
</evidence>
<evidence type="ECO:0000256" key="3">
    <source>
        <dbReference type="ARBA" id="ARBA00023002"/>
    </source>
</evidence>
<evidence type="ECO:0000256" key="2">
    <source>
        <dbReference type="ARBA" id="ARBA00009463"/>
    </source>
</evidence>
<evidence type="ECO:0000259" key="5">
    <source>
        <dbReference type="Pfam" id="PF02737"/>
    </source>
</evidence>
<evidence type="ECO:0000313" key="6">
    <source>
        <dbReference type="EMBL" id="MFC6239322.1"/>
    </source>
</evidence>
<gene>
    <name evidence="6" type="ORF">ACFQGU_15695</name>
</gene>
<dbReference type="SUPFAM" id="SSF51735">
    <property type="entry name" value="NAD(P)-binding Rossmann-fold domains"/>
    <property type="match status" value="1"/>
</dbReference>
<sequence length="292" mass="31474">MLDGAEGIRRVGVVGSGMMGSGIAEVCARAGYKVSVYDLTPESAEAGLERIQRSLLRAERAGKVTTEARMSALGRINVHTDLWRLEGSDLVIEAATENEQLKLEIFRKLDEVVTSTDAILASNTSSIPIMNIAMATSRPEHVIGVHFFNPATILDLVEIVPSLLTAPKVIDRASIFVTAALSKTVIRAPDRAGFIVNFLIVPYLLAAIRMYESGFAAAEDVDRGMVLGCGHPMGPLRLADLIGLDTVSAIAHAMYLEHKEPLYSSPPLLQRMVSAGLVGRKVGRGFYAYPEP</sequence>
<accession>A0ABW1T4R8</accession>
<dbReference type="InterPro" id="IPR006108">
    <property type="entry name" value="3HC_DH_C"/>
</dbReference>
<keyword evidence="7" id="KW-1185">Reference proteome</keyword>
<dbReference type="EMBL" id="JBHSTI010000015">
    <property type="protein sequence ID" value="MFC6239322.1"/>
    <property type="molecule type" value="Genomic_DNA"/>
</dbReference>
<dbReference type="RefSeq" id="WP_386768516.1">
    <property type="nucleotide sequence ID" value="NZ_JBHSTI010000015.1"/>
</dbReference>
<comment type="pathway">
    <text evidence="1">Lipid metabolism; butanoate metabolism.</text>
</comment>
<dbReference type="InterPro" id="IPR036291">
    <property type="entry name" value="NAD(P)-bd_dom_sf"/>
</dbReference>
<proteinExistence type="inferred from homology"/>
<dbReference type="Gene3D" id="1.10.1040.10">
    <property type="entry name" value="N-(1-d-carboxylethyl)-l-norvaline Dehydrogenase, domain 2"/>
    <property type="match status" value="1"/>
</dbReference>
<dbReference type="PANTHER" id="PTHR48075:SF9">
    <property type="entry name" value="3-HYDROXYBUTYRYL-COA DEHYDROGENASE"/>
    <property type="match status" value="1"/>
</dbReference>
<dbReference type="PANTHER" id="PTHR48075">
    <property type="entry name" value="3-HYDROXYACYL-COA DEHYDROGENASE FAMILY PROTEIN"/>
    <property type="match status" value="1"/>
</dbReference>
<comment type="similarity">
    <text evidence="2">Belongs to the 3-hydroxyacyl-CoA dehydrogenase family.</text>
</comment>
<dbReference type="PIRSF" id="PIRSF000105">
    <property type="entry name" value="HCDH"/>
    <property type="match status" value="1"/>
</dbReference>
<dbReference type="Proteomes" id="UP001596138">
    <property type="component" value="Unassembled WGS sequence"/>
</dbReference>
<evidence type="ECO:0000259" key="4">
    <source>
        <dbReference type="Pfam" id="PF00725"/>
    </source>
</evidence>
<feature type="domain" description="3-hydroxyacyl-CoA dehydrogenase C-terminal" evidence="4">
    <location>
        <begin position="193"/>
        <end position="289"/>
    </location>
</feature>
<dbReference type="Gene3D" id="3.40.50.720">
    <property type="entry name" value="NAD(P)-binding Rossmann-like Domain"/>
    <property type="match status" value="1"/>
</dbReference>
<dbReference type="InterPro" id="IPR008927">
    <property type="entry name" value="6-PGluconate_DH-like_C_sf"/>
</dbReference>
<dbReference type="InterPro" id="IPR013328">
    <property type="entry name" value="6PGD_dom2"/>
</dbReference>
<dbReference type="Pfam" id="PF02737">
    <property type="entry name" value="3HCDH_N"/>
    <property type="match status" value="1"/>
</dbReference>
<dbReference type="InterPro" id="IPR006176">
    <property type="entry name" value="3-OHacyl-CoA_DH_NAD-bd"/>
</dbReference>
<organism evidence="6 7">
    <name type="scientific">Longivirga aurantiaca</name>
    <dbReference type="NCBI Taxonomy" id="1837743"/>
    <lineage>
        <taxon>Bacteria</taxon>
        <taxon>Bacillati</taxon>
        <taxon>Actinomycetota</taxon>
        <taxon>Actinomycetes</taxon>
        <taxon>Sporichthyales</taxon>
        <taxon>Sporichthyaceae</taxon>
        <taxon>Longivirga</taxon>
    </lineage>
</organism>
<comment type="caution">
    <text evidence="6">The sequence shown here is derived from an EMBL/GenBank/DDBJ whole genome shotgun (WGS) entry which is preliminary data.</text>
</comment>
<evidence type="ECO:0000256" key="1">
    <source>
        <dbReference type="ARBA" id="ARBA00005086"/>
    </source>
</evidence>
<keyword evidence="3" id="KW-0560">Oxidoreductase</keyword>
<protein>
    <submittedName>
        <fullName evidence="6">3-hydroxybutyryl-CoA dehydrogenase</fullName>
    </submittedName>
</protein>
<name>A0ABW1T4R8_9ACTN</name>
<reference evidence="7" key="1">
    <citation type="journal article" date="2019" name="Int. J. Syst. Evol. Microbiol.">
        <title>The Global Catalogue of Microorganisms (GCM) 10K type strain sequencing project: providing services to taxonomists for standard genome sequencing and annotation.</title>
        <authorList>
            <consortium name="The Broad Institute Genomics Platform"/>
            <consortium name="The Broad Institute Genome Sequencing Center for Infectious Disease"/>
            <person name="Wu L."/>
            <person name="Ma J."/>
        </authorList>
    </citation>
    <scope>NUCLEOTIDE SEQUENCE [LARGE SCALE GENOMIC DNA]</scope>
    <source>
        <strain evidence="7">CGMCC 4.7317</strain>
    </source>
</reference>
<dbReference type="InterPro" id="IPR022694">
    <property type="entry name" value="3-OHacyl-CoA_DH"/>
</dbReference>
<dbReference type="Pfam" id="PF00725">
    <property type="entry name" value="3HCDH"/>
    <property type="match status" value="1"/>
</dbReference>
<dbReference type="SUPFAM" id="SSF48179">
    <property type="entry name" value="6-phosphogluconate dehydrogenase C-terminal domain-like"/>
    <property type="match status" value="1"/>
</dbReference>
<dbReference type="NCBIfam" id="NF005875">
    <property type="entry name" value="PRK07819.1"/>
    <property type="match status" value="1"/>
</dbReference>
<feature type="domain" description="3-hydroxyacyl-CoA dehydrogenase NAD binding" evidence="5">
    <location>
        <begin position="11"/>
        <end position="188"/>
    </location>
</feature>